<evidence type="ECO:0000256" key="1">
    <source>
        <dbReference type="SAM" id="Phobius"/>
    </source>
</evidence>
<evidence type="ECO:0000313" key="2">
    <source>
        <dbReference type="EMBL" id="RVW25939.1"/>
    </source>
</evidence>
<feature type="transmembrane region" description="Helical" evidence="1">
    <location>
        <begin position="7"/>
        <end position="31"/>
    </location>
</feature>
<evidence type="ECO:0000313" key="3">
    <source>
        <dbReference type="Proteomes" id="UP000288805"/>
    </source>
</evidence>
<proteinExistence type="predicted"/>
<sequence length="134" mass="15569">MSQSSGVLVVVVMWPQPWCGNIEVLFVFYFFTKILCYCEWYPSGFFSELRGLRQGDLLSSYLFVLAMKHLSCLLRRLRRVVFYQASRVGVIPISYLGLPLGAPHNSLAAWDEVEEGFYKIWTMLKRQYIPKEGD</sequence>
<keyword evidence="1" id="KW-1133">Transmembrane helix</keyword>
<keyword evidence="1" id="KW-0812">Transmembrane</keyword>
<dbReference type="AlphaFoldDB" id="A0A438CS23"/>
<organism evidence="2 3">
    <name type="scientific">Vitis vinifera</name>
    <name type="common">Grape</name>
    <dbReference type="NCBI Taxonomy" id="29760"/>
    <lineage>
        <taxon>Eukaryota</taxon>
        <taxon>Viridiplantae</taxon>
        <taxon>Streptophyta</taxon>
        <taxon>Embryophyta</taxon>
        <taxon>Tracheophyta</taxon>
        <taxon>Spermatophyta</taxon>
        <taxon>Magnoliopsida</taxon>
        <taxon>eudicotyledons</taxon>
        <taxon>Gunneridae</taxon>
        <taxon>Pentapetalae</taxon>
        <taxon>rosids</taxon>
        <taxon>Vitales</taxon>
        <taxon>Vitaceae</taxon>
        <taxon>Viteae</taxon>
        <taxon>Vitis</taxon>
    </lineage>
</organism>
<dbReference type="Proteomes" id="UP000288805">
    <property type="component" value="Unassembled WGS sequence"/>
</dbReference>
<accession>A0A438CS23</accession>
<protein>
    <recommendedName>
        <fullName evidence="4">Reverse transcriptase domain-containing protein</fullName>
    </recommendedName>
</protein>
<evidence type="ECO:0008006" key="4">
    <source>
        <dbReference type="Google" id="ProtNLM"/>
    </source>
</evidence>
<comment type="caution">
    <text evidence="2">The sequence shown here is derived from an EMBL/GenBank/DDBJ whole genome shotgun (WGS) entry which is preliminary data.</text>
</comment>
<dbReference type="EMBL" id="QGNW01002051">
    <property type="protein sequence ID" value="RVW25939.1"/>
    <property type="molecule type" value="Genomic_DNA"/>
</dbReference>
<gene>
    <name evidence="2" type="ORF">CK203_095959</name>
</gene>
<keyword evidence="1" id="KW-0472">Membrane</keyword>
<name>A0A438CS23_VITVI</name>
<reference evidence="2 3" key="1">
    <citation type="journal article" date="2018" name="PLoS Genet.">
        <title>Population sequencing reveals clonal diversity and ancestral inbreeding in the grapevine cultivar Chardonnay.</title>
        <authorList>
            <person name="Roach M.J."/>
            <person name="Johnson D.L."/>
            <person name="Bohlmann J."/>
            <person name="van Vuuren H.J."/>
            <person name="Jones S.J."/>
            <person name="Pretorius I.S."/>
            <person name="Schmidt S.A."/>
            <person name="Borneman A.R."/>
        </authorList>
    </citation>
    <scope>NUCLEOTIDE SEQUENCE [LARGE SCALE GENOMIC DNA]</scope>
    <source>
        <strain evidence="3">cv. Chardonnay</strain>
        <tissue evidence="2">Leaf</tissue>
    </source>
</reference>